<evidence type="ECO:0000256" key="1">
    <source>
        <dbReference type="SAM" id="MobiDB-lite"/>
    </source>
</evidence>
<evidence type="ECO:0000313" key="4">
    <source>
        <dbReference type="Proteomes" id="UP001140949"/>
    </source>
</evidence>
<feature type="compositionally biased region" description="Low complexity" evidence="1">
    <location>
        <begin position="83"/>
        <end position="92"/>
    </location>
</feature>
<sequence length="102" mass="11327">METMRFSLSIRWRGSSHSNQEMEEKEGEKKETHIAARASRPVACCRGEQRNSEGGAPGLQFATVARDSRRMRATTGFDEEPAARAPSSKASATLETQRLQKT</sequence>
<dbReference type="AlphaFoldDB" id="A0AAX6F087"/>
<feature type="region of interest" description="Disordered" evidence="1">
    <location>
        <begin position="1"/>
        <end position="102"/>
    </location>
</feature>
<reference evidence="3" key="2">
    <citation type="submission" date="2023-04" db="EMBL/GenBank/DDBJ databases">
        <authorList>
            <person name="Bruccoleri R.E."/>
            <person name="Oakeley E.J."/>
            <person name="Faust A.-M."/>
            <person name="Dessus-Babus S."/>
            <person name="Altorfer M."/>
            <person name="Burckhardt D."/>
            <person name="Oertli M."/>
            <person name="Naumann U."/>
            <person name="Petersen F."/>
            <person name="Wong J."/>
        </authorList>
    </citation>
    <scope>NUCLEOTIDE SEQUENCE</scope>
    <source>
        <strain evidence="3">GSM-AAB239-AS_SAM_17_03QT</strain>
        <tissue evidence="3">Leaf</tissue>
    </source>
</reference>
<protein>
    <submittedName>
        <fullName evidence="3">Uncharacterized protein</fullName>
    </submittedName>
</protein>
<feature type="compositionally biased region" description="Basic and acidic residues" evidence="1">
    <location>
        <begin position="20"/>
        <end position="34"/>
    </location>
</feature>
<dbReference type="EMBL" id="JANAVB010032941">
    <property type="protein sequence ID" value="KAJ6809820.1"/>
    <property type="molecule type" value="Genomic_DNA"/>
</dbReference>
<gene>
    <name evidence="3" type="ORF">M6B38_160940</name>
    <name evidence="2" type="ORF">M6B38_175830</name>
</gene>
<proteinExistence type="predicted"/>
<evidence type="ECO:0000313" key="2">
    <source>
        <dbReference type="EMBL" id="KAJ6806293.1"/>
    </source>
</evidence>
<comment type="caution">
    <text evidence="3">The sequence shown here is derived from an EMBL/GenBank/DDBJ whole genome shotgun (WGS) entry which is preliminary data.</text>
</comment>
<accession>A0AAX6F087</accession>
<organism evidence="3 4">
    <name type="scientific">Iris pallida</name>
    <name type="common">Sweet iris</name>
    <dbReference type="NCBI Taxonomy" id="29817"/>
    <lineage>
        <taxon>Eukaryota</taxon>
        <taxon>Viridiplantae</taxon>
        <taxon>Streptophyta</taxon>
        <taxon>Embryophyta</taxon>
        <taxon>Tracheophyta</taxon>
        <taxon>Spermatophyta</taxon>
        <taxon>Magnoliopsida</taxon>
        <taxon>Liliopsida</taxon>
        <taxon>Asparagales</taxon>
        <taxon>Iridaceae</taxon>
        <taxon>Iridoideae</taxon>
        <taxon>Irideae</taxon>
        <taxon>Iris</taxon>
    </lineage>
</organism>
<reference evidence="3" key="1">
    <citation type="journal article" date="2023" name="GigaByte">
        <title>Genome assembly of the bearded iris, Iris pallida Lam.</title>
        <authorList>
            <person name="Bruccoleri R.E."/>
            <person name="Oakeley E.J."/>
            <person name="Faust A.M.E."/>
            <person name="Altorfer M."/>
            <person name="Dessus-Babus S."/>
            <person name="Burckhardt D."/>
            <person name="Oertli M."/>
            <person name="Naumann U."/>
            <person name="Petersen F."/>
            <person name="Wong J."/>
        </authorList>
    </citation>
    <scope>NUCLEOTIDE SEQUENCE</scope>
    <source>
        <strain evidence="3">GSM-AAB239-AS_SAM_17_03QT</strain>
    </source>
</reference>
<dbReference type="EMBL" id="JANAVB010034619">
    <property type="protein sequence ID" value="KAJ6806293.1"/>
    <property type="molecule type" value="Genomic_DNA"/>
</dbReference>
<keyword evidence="4" id="KW-1185">Reference proteome</keyword>
<dbReference type="Proteomes" id="UP001140949">
    <property type="component" value="Unassembled WGS sequence"/>
</dbReference>
<name>A0AAX6F087_IRIPA</name>
<feature type="compositionally biased region" description="Polar residues" evidence="1">
    <location>
        <begin position="93"/>
        <end position="102"/>
    </location>
</feature>
<evidence type="ECO:0000313" key="3">
    <source>
        <dbReference type="EMBL" id="KAJ6809820.1"/>
    </source>
</evidence>